<name>A0A0P7FRR8_9EURY</name>
<keyword evidence="4" id="KW-1185">Reference proteome</keyword>
<evidence type="ECO:0000256" key="1">
    <source>
        <dbReference type="SAM" id="MobiDB-lite"/>
    </source>
</evidence>
<gene>
    <name evidence="3" type="ORF">SY89_03516</name>
</gene>
<proteinExistence type="predicted"/>
<sequence length="256" mass="27583">MSLPEIGVELLEDLVRSVAPVGYVPGNHDYPYRDLLTGVDGVTDLTATDVRDGVRFVGLGCDRFDAGTEIRYLDSPFQGDAEQVDEWLDAYRAQAFQSSPVTGPDPSAVPADGIERYRHRLRHLRDGFANTAEAGVLVSHVPPFDTQLDVIRAERSPLQGHHWGSLAVRHALREYSPALCLCGHIHGAAGVVDVDGTRCVNPGYRCAKTVTIDGDSVETEDAPSSTEGKASDGPPTTHSETATHTTATNFYLGSNL</sequence>
<evidence type="ECO:0000259" key="2">
    <source>
        <dbReference type="Pfam" id="PF00149"/>
    </source>
</evidence>
<dbReference type="GO" id="GO:0016787">
    <property type="term" value="F:hydrolase activity"/>
    <property type="evidence" value="ECO:0007669"/>
    <property type="project" value="InterPro"/>
</dbReference>
<accession>A0A0P7FRR8</accession>
<evidence type="ECO:0000313" key="3">
    <source>
        <dbReference type="EMBL" id="KPN29282.1"/>
    </source>
</evidence>
<dbReference type="Proteomes" id="UP000050535">
    <property type="component" value="Unassembled WGS sequence"/>
</dbReference>
<feature type="domain" description="Calcineurin-like phosphoesterase" evidence="2">
    <location>
        <begin position="9"/>
        <end position="187"/>
    </location>
</feature>
<dbReference type="EMBL" id="LGUC01000002">
    <property type="protein sequence ID" value="KPN29282.1"/>
    <property type="molecule type" value="Genomic_DNA"/>
</dbReference>
<protein>
    <submittedName>
        <fullName evidence="3">Calcineurin-like phosphoesterase superfamily domain protein</fullName>
    </submittedName>
</protein>
<reference evidence="4" key="1">
    <citation type="submission" date="2013-11" db="EMBL/GenBank/DDBJ databases">
        <authorList>
            <person name="Hoang H.T."/>
            <person name="Killian M.L."/>
            <person name="Madson D.M."/>
            <person name="Arruda P.H.E."/>
            <person name="Sun D."/>
            <person name="Schwartz K.J."/>
            <person name="Yoon K."/>
        </authorList>
    </citation>
    <scope>NUCLEOTIDE SEQUENCE [LARGE SCALE GENOMIC DNA]</scope>
    <source>
        <strain evidence="4">CDK2</strain>
    </source>
</reference>
<dbReference type="SUPFAM" id="SSF56300">
    <property type="entry name" value="Metallo-dependent phosphatases"/>
    <property type="match status" value="1"/>
</dbReference>
<evidence type="ECO:0000313" key="4">
    <source>
        <dbReference type="Proteomes" id="UP000050535"/>
    </source>
</evidence>
<dbReference type="OrthoDB" id="50367at2157"/>
<dbReference type="STRING" id="699431.SY89_03516"/>
<dbReference type="RefSeq" id="WP_144427299.1">
    <property type="nucleotide sequence ID" value="NZ_LGUC01000002.1"/>
</dbReference>
<dbReference type="Pfam" id="PF00149">
    <property type="entry name" value="Metallophos"/>
    <property type="match status" value="1"/>
</dbReference>
<comment type="caution">
    <text evidence="3">The sequence shown here is derived from an EMBL/GenBank/DDBJ whole genome shotgun (WGS) entry which is preliminary data.</text>
</comment>
<organism evidence="3 4">
    <name type="scientific">Halolamina pelagica</name>
    <dbReference type="NCBI Taxonomy" id="699431"/>
    <lineage>
        <taxon>Archaea</taxon>
        <taxon>Methanobacteriati</taxon>
        <taxon>Methanobacteriota</taxon>
        <taxon>Stenosarchaea group</taxon>
        <taxon>Halobacteria</taxon>
        <taxon>Halobacteriales</taxon>
        <taxon>Haloferacaceae</taxon>
    </lineage>
</organism>
<dbReference type="Gene3D" id="3.60.21.10">
    <property type="match status" value="1"/>
</dbReference>
<dbReference type="InterPro" id="IPR029052">
    <property type="entry name" value="Metallo-depent_PP-like"/>
</dbReference>
<dbReference type="AlphaFoldDB" id="A0A0P7FRR8"/>
<dbReference type="InterPro" id="IPR004843">
    <property type="entry name" value="Calcineurin-like_PHP"/>
</dbReference>
<feature type="region of interest" description="Disordered" evidence="1">
    <location>
        <begin position="215"/>
        <end position="244"/>
    </location>
</feature>